<dbReference type="RefSeq" id="WP_211118401.1">
    <property type="nucleotide sequence ID" value="NZ_CP019943.1"/>
</dbReference>
<dbReference type="PROSITE" id="PS51883">
    <property type="entry name" value="OBG"/>
    <property type="match status" value="1"/>
</dbReference>
<dbReference type="InterPro" id="IPR006169">
    <property type="entry name" value="GTP1_OBG_dom"/>
</dbReference>
<name>A0A1U9RRN0_CARRU</name>
<keyword evidence="1" id="KW-1133">Transmembrane helix</keyword>
<reference evidence="3 4" key="1">
    <citation type="submission" date="2017-02" db="EMBL/GenBank/DDBJ databases">
        <title>Complete Genome of Candidatus Carsonella ruddii strain BC, a Nutritional Endosymbiont of Bactericera cockerelli.</title>
        <authorList>
            <person name="Riley A.B."/>
            <person name="Kim D.H."/>
            <person name="Hansen A.K."/>
        </authorList>
    </citation>
    <scope>NUCLEOTIDE SEQUENCE [LARGE SCALE GENOMIC DNA]</scope>
    <source>
        <strain evidence="3 4">BC</strain>
    </source>
</reference>
<evidence type="ECO:0000313" key="4">
    <source>
        <dbReference type="Proteomes" id="UP000189666"/>
    </source>
</evidence>
<organism evidence="3 4">
    <name type="scientific">Carsonella ruddii</name>
    <dbReference type="NCBI Taxonomy" id="114186"/>
    <lineage>
        <taxon>Bacteria</taxon>
        <taxon>Pseudomonadati</taxon>
        <taxon>Pseudomonadota</taxon>
        <taxon>Gammaproteobacteria</taxon>
        <taxon>Oceanospirillales</taxon>
        <taxon>Halomonadaceae</taxon>
        <taxon>Zymobacter group</taxon>
        <taxon>Candidatus Carsonella</taxon>
    </lineage>
</organism>
<feature type="transmembrane region" description="Helical" evidence="1">
    <location>
        <begin position="174"/>
        <end position="198"/>
    </location>
</feature>
<dbReference type="PANTHER" id="PTHR11702:SF44">
    <property type="entry name" value="GTP-BINDING PROTEIN OBGC, CHLOROPLASTIC"/>
    <property type="match status" value="1"/>
</dbReference>
<proteinExistence type="predicted"/>
<dbReference type="AlphaFoldDB" id="A0A1U9RRN0"/>
<accession>A0A1U9RRN0</accession>
<evidence type="ECO:0000256" key="1">
    <source>
        <dbReference type="SAM" id="Phobius"/>
    </source>
</evidence>
<dbReference type="GO" id="GO:0005525">
    <property type="term" value="F:GTP binding"/>
    <property type="evidence" value="ECO:0007669"/>
    <property type="project" value="InterPro"/>
</dbReference>
<keyword evidence="1" id="KW-0472">Membrane</keyword>
<dbReference type="Gene3D" id="2.70.210.12">
    <property type="entry name" value="GTP1/OBG domain"/>
    <property type="match status" value="1"/>
</dbReference>
<dbReference type="SUPFAM" id="SSF82051">
    <property type="entry name" value="Obg GTP-binding protein N-terminal domain"/>
    <property type="match status" value="1"/>
</dbReference>
<dbReference type="InterPro" id="IPR036726">
    <property type="entry name" value="GTP1_OBG_dom_sf"/>
</dbReference>
<dbReference type="Proteomes" id="UP000189666">
    <property type="component" value="Chromosome"/>
</dbReference>
<dbReference type="GO" id="GO:0003924">
    <property type="term" value="F:GTPase activity"/>
    <property type="evidence" value="ECO:0007669"/>
    <property type="project" value="InterPro"/>
</dbReference>
<dbReference type="EMBL" id="CP019943">
    <property type="protein sequence ID" value="AQU89564.1"/>
    <property type="molecule type" value="Genomic_DNA"/>
</dbReference>
<feature type="domain" description="Obg" evidence="2">
    <location>
        <begin position="1"/>
        <end position="146"/>
    </location>
</feature>
<evidence type="ECO:0000313" key="3">
    <source>
        <dbReference type="EMBL" id="AQU89564.1"/>
    </source>
</evidence>
<dbReference type="PANTHER" id="PTHR11702">
    <property type="entry name" value="DEVELOPMENTALLY REGULATED GTP-BINDING PROTEIN-RELATED"/>
    <property type="match status" value="1"/>
</dbReference>
<dbReference type="InterPro" id="IPR045086">
    <property type="entry name" value="OBG_GTPase"/>
</dbReference>
<protein>
    <submittedName>
        <fullName evidence="3">GTP-binding protein Obg</fullName>
    </submittedName>
</protein>
<keyword evidence="1" id="KW-0812">Transmembrane</keyword>
<dbReference type="Pfam" id="PF01018">
    <property type="entry name" value="GTP1_OBG"/>
    <property type="match status" value="1"/>
</dbReference>
<dbReference type="GO" id="GO:0042254">
    <property type="term" value="P:ribosome biogenesis"/>
    <property type="evidence" value="ECO:0007669"/>
    <property type="project" value="UniProtKB-UniRule"/>
</dbReference>
<gene>
    <name evidence="3" type="ORF">BW244_0146</name>
</gene>
<sequence>MFIEKNLFLKSGNGGNGCISYKFINGKFYADGGDGGDGGDIFILSNNNFKLPNKNLFISKNGNNGEKNNKKGKRGTDFILKISLGITITLNKKKIYIVKNNFFIKLLKGGKGGNGNYFYKNLYNSKIANLGKQGKIIFIKINFKYFYYKCYINVSNNFLLNNFNYKNNFISKIYIFYINLLFFKIFFKLIKFFLYFLYIKNLNNINYWIIIDGIENISNFNKIKKINLMTSTYFMISSIFNLGIKKFFHFLKLWKNC</sequence>
<evidence type="ECO:0000259" key="2">
    <source>
        <dbReference type="PROSITE" id="PS51883"/>
    </source>
</evidence>
<feature type="transmembrane region" description="Helical" evidence="1">
    <location>
        <begin position="226"/>
        <end position="244"/>
    </location>
</feature>